<proteinExistence type="predicted"/>
<organism evidence="1 2">
    <name type="scientific">Francisella halioticida</name>
    <dbReference type="NCBI Taxonomy" id="549298"/>
    <lineage>
        <taxon>Bacteria</taxon>
        <taxon>Pseudomonadati</taxon>
        <taxon>Pseudomonadota</taxon>
        <taxon>Gammaproteobacteria</taxon>
        <taxon>Thiotrichales</taxon>
        <taxon>Francisellaceae</taxon>
        <taxon>Francisella</taxon>
    </lineage>
</organism>
<sequence>MLNNDSLLINDSSSKSIKENSKALYQRNILAKIEENDALKKQEQKKEIQLTAEEKVQRMQVFAQKGDYKKLYKLEHAANNDDVYAIYYIGIYYYNLKDYKKATGYFKEAASKNYGLAYYKLGNMYYEMAYLTIKKKL</sequence>
<dbReference type="Proteomes" id="UP000249910">
    <property type="component" value="Chromosome"/>
</dbReference>
<gene>
    <name evidence="1" type="ORF">CDV26_07490</name>
</gene>
<dbReference type="RefSeq" id="WP_088772747.1">
    <property type="nucleotide sequence ID" value="NZ_CP022132.1"/>
</dbReference>
<dbReference type="InterPro" id="IPR011990">
    <property type="entry name" value="TPR-like_helical_dom_sf"/>
</dbReference>
<dbReference type="Gene3D" id="1.25.40.10">
    <property type="entry name" value="Tetratricopeptide repeat domain"/>
    <property type="match status" value="1"/>
</dbReference>
<name>A0ABN5AWH1_9GAMM</name>
<keyword evidence="2" id="KW-1185">Reference proteome</keyword>
<accession>A0ABN5AWH1</accession>
<reference evidence="1 2" key="1">
    <citation type="submission" date="2017-06" db="EMBL/GenBank/DDBJ databases">
        <title>Complete genome of Francisella halioticida.</title>
        <authorList>
            <person name="Sjodin A."/>
        </authorList>
    </citation>
    <scope>NUCLEOTIDE SEQUENCE [LARGE SCALE GENOMIC DNA]</scope>
    <source>
        <strain evidence="1 2">DSM 23729</strain>
    </source>
</reference>
<protein>
    <recommendedName>
        <fullName evidence="3">Tetratricopeptide repeat protein</fullName>
    </recommendedName>
</protein>
<evidence type="ECO:0000313" key="2">
    <source>
        <dbReference type="Proteomes" id="UP000249910"/>
    </source>
</evidence>
<evidence type="ECO:0000313" key="1">
    <source>
        <dbReference type="EMBL" id="ASG68254.1"/>
    </source>
</evidence>
<evidence type="ECO:0008006" key="3">
    <source>
        <dbReference type="Google" id="ProtNLM"/>
    </source>
</evidence>
<dbReference type="EMBL" id="CP022132">
    <property type="protein sequence ID" value="ASG68254.1"/>
    <property type="molecule type" value="Genomic_DNA"/>
</dbReference>
<dbReference type="SUPFAM" id="SSF81901">
    <property type="entry name" value="HCP-like"/>
    <property type="match status" value="1"/>
</dbReference>